<evidence type="ECO:0000313" key="15">
    <source>
        <dbReference type="EMBL" id="EHL10514.1"/>
    </source>
</evidence>
<keyword evidence="6" id="KW-0862">Zinc</keyword>
<keyword evidence="9" id="KW-0119">Carbohydrate metabolism</keyword>
<dbReference type="RefSeq" id="WP_009427816.1">
    <property type="nucleotide sequence ID" value="NZ_JH414505.1"/>
</dbReference>
<evidence type="ECO:0000256" key="4">
    <source>
        <dbReference type="ARBA" id="ARBA00013186"/>
    </source>
</evidence>
<dbReference type="InterPro" id="IPR050197">
    <property type="entry name" value="Aldolase_class_II_sugar_metab"/>
</dbReference>
<comment type="caution">
    <text evidence="15">The sequence shown here is derived from an EMBL/GenBank/DDBJ whole genome shotgun (WGS) entry which is preliminary data.</text>
</comment>
<evidence type="ECO:0000256" key="9">
    <source>
        <dbReference type="ARBA" id="ARBA00023277"/>
    </source>
</evidence>
<comment type="catalytic activity">
    <reaction evidence="1">
        <text>L-ribulose 5-phosphate = D-xylulose 5-phosphate</text>
        <dbReference type="Rhea" id="RHEA:22368"/>
        <dbReference type="ChEBI" id="CHEBI:57737"/>
        <dbReference type="ChEBI" id="CHEBI:58226"/>
        <dbReference type="EC" id="5.1.3.4"/>
    </reaction>
</comment>
<gene>
    <name evidence="15" type="ORF">HMPREF9624_01192</name>
</gene>
<keyword evidence="16" id="KW-1185">Reference proteome</keyword>
<dbReference type="PANTHER" id="PTHR22789:SF9">
    <property type="entry name" value="L-RIBULOSE-5-PHOSPHATE 4-EPIMERASE ULAF"/>
    <property type="match status" value="1"/>
</dbReference>
<comment type="function">
    <text evidence="11">Involved in the degradation of L-arabinose. Catalyzes the interconversion of L-ribulose 5-phosphate (LRu5P) and D-xylulose 5-phosphate (D-Xu5P) via a retroaldol/aldol mechanism (carbon-carbon bond cleavage analogous to a class II aldolase reaction).</text>
</comment>
<evidence type="ECO:0000256" key="1">
    <source>
        <dbReference type="ARBA" id="ARBA00001726"/>
    </source>
</evidence>
<comment type="pathway">
    <text evidence="12">Carbohydrate degradation; L-arabinose degradation via L-ribulose; D-xylulose 5-phosphate from L-arabinose (bacterial route): step 3/3.</text>
</comment>
<dbReference type="NCBIfam" id="NF009003">
    <property type="entry name" value="PRK12348.1"/>
    <property type="match status" value="1"/>
</dbReference>
<dbReference type="PATRIC" id="fig|796944.3.peg.1934"/>
<dbReference type="PANTHER" id="PTHR22789">
    <property type="entry name" value="FUCULOSE PHOSPHATE ALDOLASE"/>
    <property type="match status" value="1"/>
</dbReference>
<dbReference type="InterPro" id="IPR036409">
    <property type="entry name" value="Aldolase_II/adducin_N_sf"/>
</dbReference>
<dbReference type="FunFam" id="3.40.225.10:FF:000001">
    <property type="entry name" value="L-ribulose-5-phosphate 4-epimerase UlaF"/>
    <property type="match status" value="1"/>
</dbReference>
<dbReference type="Proteomes" id="UP000003527">
    <property type="component" value="Unassembled WGS sequence"/>
</dbReference>
<evidence type="ECO:0000256" key="8">
    <source>
        <dbReference type="ARBA" id="ARBA00023235"/>
    </source>
</evidence>
<keyword evidence="7" id="KW-0054">Arabinose catabolism</keyword>
<keyword evidence="8" id="KW-0413">Isomerase</keyword>
<accession>G9WWA8</accession>
<organism evidence="15 16">
    <name type="scientific">Oribacterium asaccharolyticum ACB7</name>
    <dbReference type="NCBI Taxonomy" id="796944"/>
    <lineage>
        <taxon>Bacteria</taxon>
        <taxon>Bacillati</taxon>
        <taxon>Bacillota</taxon>
        <taxon>Clostridia</taxon>
        <taxon>Lachnospirales</taxon>
        <taxon>Lachnospiraceae</taxon>
        <taxon>Oribacterium</taxon>
    </lineage>
</organism>
<evidence type="ECO:0000256" key="7">
    <source>
        <dbReference type="ARBA" id="ARBA00022935"/>
    </source>
</evidence>
<feature type="domain" description="Class II aldolase/adducin N-terminal" evidence="14">
    <location>
        <begin position="7"/>
        <end position="198"/>
    </location>
</feature>
<evidence type="ECO:0000259" key="14">
    <source>
        <dbReference type="SMART" id="SM01007"/>
    </source>
</evidence>
<dbReference type="AlphaFoldDB" id="G9WWA8"/>
<comment type="similarity">
    <text evidence="3">Belongs to the aldolase class II family. AraD/FucA subfamily.</text>
</comment>
<evidence type="ECO:0000313" key="16">
    <source>
        <dbReference type="Proteomes" id="UP000003527"/>
    </source>
</evidence>
<dbReference type="Gene3D" id="3.40.225.10">
    <property type="entry name" value="Class II aldolase/adducin N-terminal domain"/>
    <property type="match status" value="1"/>
</dbReference>
<evidence type="ECO:0000256" key="10">
    <source>
        <dbReference type="ARBA" id="ARBA00032206"/>
    </source>
</evidence>
<evidence type="ECO:0000256" key="6">
    <source>
        <dbReference type="ARBA" id="ARBA00022833"/>
    </source>
</evidence>
<dbReference type="SMART" id="SM01007">
    <property type="entry name" value="Aldolase_II"/>
    <property type="match status" value="1"/>
</dbReference>
<evidence type="ECO:0000256" key="2">
    <source>
        <dbReference type="ARBA" id="ARBA00001947"/>
    </source>
</evidence>
<evidence type="ECO:0000256" key="5">
    <source>
        <dbReference type="ARBA" id="ARBA00022723"/>
    </source>
</evidence>
<dbReference type="GO" id="GO:0005829">
    <property type="term" value="C:cytosol"/>
    <property type="evidence" value="ECO:0007669"/>
    <property type="project" value="TreeGrafter"/>
</dbReference>
<evidence type="ECO:0000256" key="12">
    <source>
        <dbReference type="ARBA" id="ARBA00060520"/>
    </source>
</evidence>
<dbReference type="GO" id="GO:0008742">
    <property type="term" value="F:L-ribulose-phosphate 4-epimerase activity"/>
    <property type="evidence" value="ECO:0007669"/>
    <property type="project" value="UniProtKB-EC"/>
</dbReference>
<dbReference type="EC" id="5.1.3.4" evidence="4"/>
<proteinExistence type="inferred from homology"/>
<protein>
    <recommendedName>
        <fullName evidence="13">L-ribulose-5-phosphate 4-epimerase</fullName>
        <ecNumber evidence="4">5.1.3.4</ecNumber>
    </recommendedName>
    <alternativeName>
        <fullName evidence="10">Phosphoribulose isomerase</fullName>
    </alternativeName>
</protein>
<dbReference type="NCBIfam" id="NF006047">
    <property type="entry name" value="PRK08193.1"/>
    <property type="match status" value="1"/>
</dbReference>
<dbReference type="GO" id="GO:0046872">
    <property type="term" value="F:metal ion binding"/>
    <property type="evidence" value="ECO:0007669"/>
    <property type="project" value="UniProtKB-KW"/>
</dbReference>
<evidence type="ECO:0000256" key="13">
    <source>
        <dbReference type="ARBA" id="ARBA00074961"/>
    </source>
</evidence>
<dbReference type="GO" id="GO:0016832">
    <property type="term" value="F:aldehyde-lyase activity"/>
    <property type="evidence" value="ECO:0007669"/>
    <property type="project" value="TreeGrafter"/>
</dbReference>
<comment type="cofactor">
    <cofactor evidence="2">
        <name>Zn(2+)</name>
        <dbReference type="ChEBI" id="CHEBI:29105"/>
    </cofactor>
</comment>
<dbReference type="EMBL" id="AFZD01000019">
    <property type="protein sequence ID" value="EHL10514.1"/>
    <property type="molecule type" value="Genomic_DNA"/>
</dbReference>
<dbReference type="HOGENOM" id="CLU_006033_5_0_9"/>
<dbReference type="Pfam" id="PF00596">
    <property type="entry name" value="Aldolase_II"/>
    <property type="match status" value="1"/>
</dbReference>
<evidence type="ECO:0000256" key="3">
    <source>
        <dbReference type="ARBA" id="ARBA00010037"/>
    </source>
</evidence>
<keyword evidence="5" id="KW-0479">Metal-binding</keyword>
<dbReference type="InterPro" id="IPR001303">
    <property type="entry name" value="Aldolase_II/adducin_N"/>
</dbReference>
<dbReference type="GO" id="GO:0019568">
    <property type="term" value="P:arabinose catabolic process"/>
    <property type="evidence" value="ECO:0007669"/>
    <property type="project" value="UniProtKB-KW"/>
</dbReference>
<evidence type="ECO:0000256" key="11">
    <source>
        <dbReference type="ARBA" id="ARBA00053542"/>
    </source>
</evidence>
<dbReference type="SUPFAM" id="SSF53639">
    <property type="entry name" value="AraD/HMP-PK domain-like"/>
    <property type="match status" value="1"/>
</dbReference>
<name>G9WWA8_9FIRM</name>
<reference evidence="15 16" key="1">
    <citation type="submission" date="2011-08" db="EMBL/GenBank/DDBJ databases">
        <title>The Genome Sequence of Oribacterium sp. ACB7.</title>
        <authorList>
            <consortium name="The Broad Institute Genome Sequencing Platform"/>
            <person name="Earl A."/>
            <person name="Ward D."/>
            <person name="Feldgarden M."/>
            <person name="Gevers D."/>
            <person name="Sizova M."/>
            <person name="Hazen A."/>
            <person name="Epstein S."/>
            <person name="Young S.K."/>
            <person name="Zeng Q."/>
            <person name="Gargeya S."/>
            <person name="Fitzgerald M."/>
            <person name="Haas B."/>
            <person name="Abouelleil A."/>
            <person name="Alvarado L."/>
            <person name="Arachchi H.M."/>
            <person name="Berlin A."/>
            <person name="Brown A."/>
            <person name="Chapman S.B."/>
            <person name="Chen Z."/>
            <person name="Dunbar C."/>
            <person name="Freedman E."/>
            <person name="Gearin G."/>
            <person name="Gellesch M."/>
            <person name="Goldberg J."/>
            <person name="Griggs A."/>
            <person name="Gujja S."/>
            <person name="Heiman D."/>
            <person name="Howarth C."/>
            <person name="Larson L."/>
            <person name="Lui A."/>
            <person name="MacDonald P.J.P."/>
            <person name="Montmayeur A."/>
            <person name="Murphy C."/>
            <person name="Neiman D."/>
            <person name="Pearson M."/>
            <person name="Priest M."/>
            <person name="Roberts A."/>
            <person name="Saif S."/>
            <person name="Shea T."/>
            <person name="Shenoy N."/>
            <person name="Sisk P."/>
            <person name="Stolte C."/>
            <person name="Sykes S."/>
            <person name="Wortman J."/>
            <person name="Nusbaum C."/>
            <person name="Birren B."/>
        </authorList>
    </citation>
    <scope>NUCLEOTIDE SEQUENCE [LARGE SCALE GENOMIC DNA]</scope>
    <source>
        <strain evidence="15 16">ACB7</strain>
    </source>
</reference>
<sequence>MLESLKEEVFQANLELKRQNVVIYTWGNVSGITEDRKYMVIKPSGIAYEKMKAEDMVVVELETGKVADGKWNPSSDTETHLVLYRHFPTLRGVVHTHSTYAVSFAQAGKAIKALGTTHADYFYGDIPCTRALREEEVKEAYERNTGNVIVECIEELKLDPLAVPGIIVKNHGPFAYGNSPAKAVENAVVLEKAAEMAFRTLLLNPNASMEQYILDKHYFRKHGKNAYYGQKSQ</sequence>